<feature type="domain" description="HhH-GPD" evidence="1">
    <location>
        <begin position="25"/>
        <end position="134"/>
    </location>
</feature>
<reference evidence="2" key="1">
    <citation type="submission" date="2020-03" db="EMBL/GenBank/DDBJ databases">
        <title>The deep terrestrial virosphere.</title>
        <authorList>
            <person name="Holmfeldt K."/>
            <person name="Nilsson E."/>
            <person name="Simone D."/>
            <person name="Lopez-Fernandez M."/>
            <person name="Wu X."/>
            <person name="de Brujin I."/>
            <person name="Lundin D."/>
            <person name="Andersson A."/>
            <person name="Bertilsson S."/>
            <person name="Dopson M."/>
        </authorList>
    </citation>
    <scope>NUCLEOTIDE SEQUENCE</scope>
    <source>
        <strain evidence="2">MM415A02080</strain>
    </source>
</reference>
<dbReference type="Gene3D" id="1.10.340.30">
    <property type="entry name" value="Hypothetical protein, domain 2"/>
    <property type="match status" value="1"/>
</dbReference>
<dbReference type="Pfam" id="PF00730">
    <property type="entry name" value="HhH-GPD"/>
    <property type="match status" value="1"/>
</dbReference>
<dbReference type="InterPro" id="IPR003265">
    <property type="entry name" value="HhH-GPD_domain"/>
</dbReference>
<dbReference type="GO" id="GO:0006284">
    <property type="term" value="P:base-excision repair"/>
    <property type="evidence" value="ECO:0007669"/>
    <property type="project" value="InterPro"/>
</dbReference>
<sequence>MEREDDRRLIQEGLSGEWERLVFNILANRTNGLVAKGVVAELLSRWPTPESLAHAMVSEVSGVVRSCGLQNVKARRLVEMSATYLDGDWGMPEDLPGIGRYGGDSWRIFDGPVEGRSLVRPLDKALKRYMRRGYLGEG</sequence>
<name>A0A6M3JW05_9ZZZZ</name>
<dbReference type="GO" id="GO:0003824">
    <property type="term" value="F:catalytic activity"/>
    <property type="evidence" value="ECO:0007669"/>
    <property type="project" value="InterPro"/>
</dbReference>
<evidence type="ECO:0000259" key="1">
    <source>
        <dbReference type="Pfam" id="PF00730"/>
    </source>
</evidence>
<dbReference type="PANTHER" id="PTHR15074">
    <property type="entry name" value="METHYL-CPG-BINDING PROTEIN"/>
    <property type="match status" value="1"/>
</dbReference>
<dbReference type="AlphaFoldDB" id="A0A6M3JW05"/>
<dbReference type="GO" id="GO:0005634">
    <property type="term" value="C:nucleus"/>
    <property type="evidence" value="ECO:0007669"/>
    <property type="project" value="TreeGrafter"/>
</dbReference>
<dbReference type="EMBL" id="MT142080">
    <property type="protein sequence ID" value="QJA74183.1"/>
    <property type="molecule type" value="Genomic_DNA"/>
</dbReference>
<organism evidence="2">
    <name type="scientific">viral metagenome</name>
    <dbReference type="NCBI Taxonomy" id="1070528"/>
    <lineage>
        <taxon>unclassified sequences</taxon>
        <taxon>metagenomes</taxon>
        <taxon>organismal metagenomes</taxon>
    </lineage>
</organism>
<dbReference type="InterPro" id="IPR011257">
    <property type="entry name" value="DNA_glycosylase"/>
</dbReference>
<gene>
    <name evidence="2" type="ORF">MM415A02080_0005</name>
</gene>
<dbReference type="PANTHER" id="PTHR15074:SF0">
    <property type="entry name" value="METHYL-CPG-BINDING DOMAIN PROTEIN 4-LIKE PROTEIN"/>
    <property type="match status" value="1"/>
</dbReference>
<dbReference type="GO" id="GO:0003677">
    <property type="term" value="F:DNA binding"/>
    <property type="evidence" value="ECO:0007669"/>
    <property type="project" value="InterPro"/>
</dbReference>
<dbReference type="InterPro" id="IPR045138">
    <property type="entry name" value="MeCP2/MBD4"/>
</dbReference>
<dbReference type="SUPFAM" id="SSF48150">
    <property type="entry name" value="DNA-glycosylase"/>
    <property type="match status" value="1"/>
</dbReference>
<protein>
    <submittedName>
        <fullName evidence="2">Putative base excision DNA repair protein</fullName>
    </submittedName>
</protein>
<evidence type="ECO:0000313" key="2">
    <source>
        <dbReference type="EMBL" id="QJA74183.1"/>
    </source>
</evidence>
<accession>A0A6M3JW05</accession>
<proteinExistence type="predicted"/>